<organism evidence="1 2">
    <name type="scientific">Hyalomma asiaticum</name>
    <name type="common">Tick</name>
    <dbReference type="NCBI Taxonomy" id="266040"/>
    <lineage>
        <taxon>Eukaryota</taxon>
        <taxon>Metazoa</taxon>
        <taxon>Ecdysozoa</taxon>
        <taxon>Arthropoda</taxon>
        <taxon>Chelicerata</taxon>
        <taxon>Arachnida</taxon>
        <taxon>Acari</taxon>
        <taxon>Parasitiformes</taxon>
        <taxon>Ixodida</taxon>
        <taxon>Ixodoidea</taxon>
        <taxon>Ixodidae</taxon>
        <taxon>Hyalomminae</taxon>
        <taxon>Hyalomma</taxon>
    </lineage>
</organism>
<reference evidence="1" key="1">
    <citation type="submission" date="2020-05" db="EMBL/GenBank/DDBJ databases">
        <title>Large-scale comparative analyses of tick genomes elucidate their genetic diversity and vector capacities.</title>
        <authorList>
            <person name="Jia N."/>
            <person name="Wang J."/>
            <person name="Shi W."/>
            <person name="Du L."/>
            <person name="Sun Y."/>
            <person name="Zhan W."/>
            <person name="Jiang J."/>
            <person name="Wang Q."/>
            <person name="Zhang B."/>
            <person name="Ji P."/>
            <person name="Sakyi L.B."/>
            <person name="Cui X."/>
            <person name="Yuan T."/>
            <person name="Jiang B."/>
            <person name="Yang W."/>
            <person name="Lam T.T.-Y."/>
            <person name="Chang Q."/>
            <person name="Ding S."/>
            <person name="Wang X."/>
            <person name="Zhu J."/>
            <person name="Ruan X."/>
            <person name="Zhao L."/>
            <person name="Wei J."/>
            <person name="Que T."/>
            <person name="Du C."/>
            <person name="Cheng J."/>
            <person name="Dai P."/>
            <person name="Han X."/>
            <person name="Huang E."/>
            <person name="Gao Y."/>
            <person name="Liu J."/>
            <person name="Shao H."/>
            <person name="Ye R."/>
            <person name="Li L."/>
            <person name="Wei W."/>
            <person name="Wang X."/>
            <person name="Wang C."/>
            <person name="Yang T."/>
            <person name="Huo Q."/>
            <person name="Li W."/>
            <person name="Guo W."/>
            <person name="Chen H."/>
            <person name="Zhou L."/>
            <person name="Ni X."/>
            <person name="Tian J."/>
            <person name="Zhou Y."/>
            <person name="Sheng Y."/>
            <person name="Liu T."/>
            <person name="Pan Y."/>
            <person name="Xia L."/>
            <person name="Li J."/>
            <person name="Zhao F."/>
            <person name="Cao W."/>
        </authorList>
    </citation>
    <scope>NUCLEOTIDE SEQUENCE</scope>
    <source>
        <strain evidence="1">Hyas-2018</strain>
    </source>
</reference>
<gene>
    <name evidence="1" type="ORF">HPB50_022863</name>
</gene>
<evidence type="ECO:0000313" key="1">
    <source>
        <dbReference type="EMBL" id="KAH6934283.1"/>
    </source>
</evidence>
<protein>
    <submittedName>
        <fullName evidence="1">Uncharacterized protein</fullName>
    </submittedName>
</protein>
<comment type="caution">
    <text evidence="1">The sequence shown here is derived from an EMBL/GenBank/DDBJ whole genome shotgun (WGS) entry which is preliminary data.</text>
</comment>
<keyword evidence="2" id="KW-1185">Reference proteome</keyword>
<accession>A0ACB7SHV3</accession>
<dbReference type="EMBL" id="CM023484">
    <property type="protein sequence ID" value="KAH6934283.1"/>
    <property type="molecule type" value="Genomic_DNA"/>
</dbReference>
<name>A0ACB7SHV3_HYAAI</name>
<dbReference type="Proteomes" id="UP000821845">
    <property type="component" value="Chromosome 4"/>
</dbReference>
<sequence>MTFVLKVDTLLLYEELSVALWKRHRAGLDDPDPLECWDAKGADGNDAKRPCPGVLQRKASILKQPKRIIKKGVRRVSVFAGTEDVTPRFADVPAEQPLSPPQSPPLSEQPDTKKVDRKRPDVEEAHSKHHKGKQPAGRKLRSKAFGSRRRRRQSFAEKAHVFKDSDRFHVPQDQRPDVPPSAVHLLGASTNPLAVSRLQASGFPVASPPTAGTVVAFGPPSLTSSQGSMAPGVRISNSSLDSQAQRSLRSQRRVSLAVASVSPEPDAGGGPRIFRGTPATHPDPPPEPSGPSRQRVSEARRPVPEVPCGRPLASGRSLLQRNQQVLAALCVCGNMTSVAGSIASYWFMPAAEAIAANIHSSSLSFWSWTLITLPVSLAASALSSVCVYYGSLHAQDLITCFLGAIVLLASAALSSLRRTGMSGAPKLSAEQFRGKVDVDGDETPDFRPDPSQCLASLTSRLPWGVIVTYGAASVITRVAETTGLAKVAFDNQFWSQQSDLVKQVLLTIASSLMAEFMTAAALCNAILPIVINLSTDTDHDALYFGLPVAVGASVNTILPLSLPLVMLHDMAPVTRKQLILTGAFVKTVVVASILLSMNTTGEYVLHSTKQFNSTQIIQST</sequence>
<proteinExistence type="predicted"/>
<evidence type="ECO:0000313" key="2">
    <source>
        <dbReference type="Proteomes" id="UP000821845"/>
    </source>
</evidence>